<accession>J3L7U3</accession>
<dbReference type="EnsemblPlants" id="OB01G52990.1">
    <property type="protein sequence ID" value="OB01G52990.1"/>
    <property type="gene ID" value="OB01G52990"/>
</dbReference>
<sequence>PHLFILQIEQLKLIVNPINHHCSGAYLLLIIDGITFLLAPVPPFPFRDKRVFAVSVVRHFTCALL</sequence>
<evidence type="ECO:0000313" key="1">
    <source>
        <dbReference type="EnsemblPlants" id="OB01G52990.1"/>
    </source>
</evidence>
<dbReference type="Gramene" id="OB01G52990.1">
    <property type="protein sequence ID" value="OB01G52990.1"/>
    <property type="gene ID" value="OB01G52990"/>
</dbReference>
<keyword evidence="2" id="KW-1185">Reference proteome</keyword>
<dbReference type="AlphaFoldDB" id="J3L7U3"/>
<proteinExistence type="predicted"/>
<dbReference type="HOGENOM" id="CLU_2856524_0_0_1"/>
<evidence type="ECO:0000313" key="2">
    <source>
        <dbReference type="Proteomes" id="UP000006038"/>
    </source>
</evidence>
<reference evidence="1" key="1">
    <citation type="journal article" date="2013" name="Nat. Commun.">
        <title>Whole-genome sequencing of Oryza brachyantha reveals mechanisms underlying Oryza genome evolution.</title>
        <authorList>
            <person name="Chen J."/>
            <person name="Huang Q."/>
            <person name="Gao D."/>
            <person name="Wang J."/>
            <person name="Lang Y."/>
            <person name="Liu T."/>
            <person name="Li B."/>
            <person name="Bai Z."/>
            <person name="Luis Goicoechea J."/>
            <person name="Liang C."/>
            <person name="Chen C."/>
            <person name="Zhang W."/>
            <person name="Sun S."/>
            <person name="Liao Y."/>
            <person name="Zhang X."/>
            <person name="Yang L."/>
            <person name="Song C."/>
            <person name="Wang M."/>
            <person name="Shi J."/>
            <person name="Liu G."/>
            <person name="Liu J."/>
            <person name="Zhou H."/>
            <person name="Zhou W."/>
            <person name="Yu Q."/>
            <person name="An N."/>
            <person name="Chen Y."/>
            <person name="Cai Q."/>
            <person name="Wang B."/>
            <person name="Liu B."/>
            <person name="Min J."/>
            <person name="Huang Y."/>
            <person name="Wu H."/>
            <person name="Li Z."/>
            <person name="Zhang Y."/>
            <person name="Yin Y."/>
            <person name="Song W."/>
            <person name="Jiang J."/>
            <person name="Jackson S.A."/>
            <person name="Wing R.A."/>
            <person name="Wang J."/>
            <person name="Chen M."/>
        </authorList>
    </citation>
    <scope>NUCLEOTIDE SEQUENCE [LARGE SCALE GENOMIC DNA]</scope>
    <source>
        <strain evidence="1">cv. IRGC 101232</strain>
    </source>
</reference>
<dbReference type="Proteomes" id="UP000006038">
    <property type="component" value="Chromosome 1"/>
</dbReference>
<reference evidence="1" key="2">
    <citation type="submission" date="2013-04" db="UniProtKB">
        <authorList>
            <consortium name="EnsemblPlants"/>
        </authorList>
    </citation>
    <scope>IDENTIFICATION</scope>
</reference>
<organism evidence="1">
    <name type="scientific">Oryza brachyantha</name>
    <name type="common">malo sina</name>
    <dbReference type="NCBI Taxonomy" id="4533"/>
    <lineage>
        <taxon>Eukaryota</taxon>
        <taxon>Viridiplantae</taxon>
        <taxon>Streptophyta</taxon>
        <taxon>Embryophyta</taxon>
        <taxon>Tracheophyta</taxon>
        <taxon>Spermatophyta</taxon>
        <taxon>Magnoliopsida</taxon>
        <taxon>Liliopsida</taxon>
        <taxon>Poales</taxon>
        <taxon>Poaceae</taxon>
        <taxon>BOP clade</taxon>
        <taxon>Oryzoideae</taxon>
        <taxon>Oryzeae</taxon>
        <taxon>Oryzinae</taxon>
        <taxon>Oryza</taxon>
    </lineage>
</organism>
<protein>
    <submittedName>
        <fullName evidence="1">Uncharacterized protein</fullName>
    </submittedName>
</protein>
<name>J3L7U3_ORYBR</name>